<dbReference type="GO" id="GO:0046872">
    <property type="term" value="F:metal ion binding"/>
    <property type="evidence" value="ECO:0007669"/>
    <property type="project" value="UniProtKB-KW"/>
</dbReference>
<organism evidence="6 7">
    <name type="scientific">Breznakiella homolactica</name>
    <dbReference type="NCBI Taxonomy" id="2798577"/>
    <lineage>
        <taxon>Bacteria</taxon>
        <taxon>Pseudomonadati</taxon>
        <taxon>Spirochaetota</taxon>
        <taxon>Spirochaetia</taxon>
        <taxon>Spirochaetales</taxon>
        <taxon>Breznakiellaceae</taxon>
        <taxon>Breznakiella</taxon>
    </lineage>
</organism>
<keyword evidence="2" id="KW-0479">Metal-binding</keyword>
<evidence type="ECO:0000256" key="2">
    <source>
        <dbReference type="ARBA" id="ARBA00022723"/>
    </source>
</evidence>
<evidence type="ECO:0000259" key="5">
    <source>
        <dbReference type="PROSITE" id="PS51379"/>
    </source>
</evidence>
<proteinExistence type="predicted"/>
<dbReference type="GO" id="GO:0051539">
    <property type="term" value="F:4 iron, 4 sulfur cluster binding"/>
    <property type="evidence" value="ECO:0007669"/>
    <property type="project" value="UniProtKB-KW"/>
</dbReference>
<sequence length="271" mass="30044">MGTTIFYFSASGNSLRIAQTLAAEMDSVALLPMAKGQPRDSAGGAGEAVGFVFPVYFNGLPRLVKIFIEELAISPGAYCFALASSGGTRSNTLSQLDGILVSKGLRLSYADEITVPSSYIIAHPLPGKERIEKLLARAMVKTKRTAASLSRREFKPAKPKARLWSSLVNTHFLYKNADQWDEQFRITEKCTGCGLCARVCPVKNITMERRSPIWNHKCEKCLACLNWCPSAAVEYGKSTAGRTRYRNPDITIEDMIRRIGHEEAEDFHHHL</sequence>
<dbReference type="PROSITE" id="PS00198">
    <property type="entry name" value="4FE4S_FER_1"/>
    <property type="match status" value="2"/>
</dbReference>
<protein>
    <submittedName>
        <fullName evidence="6">EFR1 family ferrodoxin</fullName>
    </submittedName>
</protein>
<dbReference type="PROSITE" id="PS51379">
    <property type="entry name" value="4FE4S_FER_2"/>
    <property type="match status" value="2"/>
</dbReference>
<dbReference type="Pfam" id="PF00037">
    <property type="entry name" value="Fer4"/>
    <property type="match status" value="1"/>
</dbReference>
<dbReference type="Proteomes" id="UP000595917">
    <property type="component" value="Chromosome"/>
</dbReference>
<feature type="domain" description="4Fe-4S ferredoxin-type" evidence="5">
    <location>
        <begin position="211"/>
        <end position="238"/>
    </location>
</feature>
<dbReference type="EMBL" id="CP067089">
    <property type="protein sequence ID" value="QQO07855.1"/>
    <property type="molecule type" value="Genomic_DNA"/>
</dbReference>
<dbReference type="InterPro" id="IPR050572">
    <property type="entry name" value="Fe-S_Ferredoxin"/>
</dbReference>
<dbReference type="PANTHER" id="PTHR43687">
    <property type="entry name" value="ADENYLYLSULFATE REDUCTASE, BETA SUBUNIT"/>
    <property type="match status" value="1"/>
</dbReference>
<keyword evidence="7" id="KW-1185">Reference proteome</keyword>
<keyword evidence="1" id="KW-0004">4Fe-4S</keyword>
<dbReference type="SUPFAM" id="SSF52218">
    <property type="entry name" value="Flavoproteins"/>
    <property type="match status" value="1"/>
</dbReference>
<name>A0A7T7XK99_9SPIR</name>
<evidence type="ECO:0000256" key="1">
    <source>
        <dbReference type="ARBA" id="ARBA00022485"/>
    </source>
</evidence>
<reference evidence="6" key="1">
    <citation type="submission" date="2021-01" db="EMBL/GenBank/DDBJ databases">
        <title>Description of Breznakiella homolactica.</title>
        <authorList>
            <person name="Song Y."/>
            <person name="Brune A."/>
        </authorList>
    </citation>
    <scope>NUCLEOTIDE SEQUENCE</scope>
    <source>
        <strain evidence="6">RmG30</strain>
    </source>
</reference>
<dbReference type="Gene3D" id="3.40.50.360">
    <property type="match status" value="1"/>
</dbReference>
<dbReference type="SUPFAM" id="SSF54862">
    <property type="entry name" value="4Fe-4S ferredoxins"/>
    <property type="match status" value="1"/>
</dbReference>
<gene>
    <name evidence="6" type="ORF">JFL75_13000</name>
</gene>
<dbReference type="PANTHER" id="PTHR43687:SF1">
    <property type="entry name" value="FERREDOXIN III"/>
    <property type="match status" value="1"/>
</dbReference>
<evidence type="ECO:0000313" key="6">
    <source>
        <dbReference type="EMBL" id="QQO07855.1"/>
    </source>
</evidence>
<accession>A0A7T7XK99</accession>
<keyword evidence="4" id="KW-0411">Iron-sulfur</keyword>
<dbReference type="KEGG" id="bhc:JFL75_13000"/>
<dbReference type="Gene3D" id="3.30.70.20">
    <property type="match status" value="1"/>
</dbReference>
<dbReference type="InterPro" id="IPR017896">
    <property type="entry name" value="4Fe4S_Fe-S-bd"/>
</dbReference>
<evidence type="ECO:0000256" key="4">
    <source>
        <dbReference type="ARBA" id="ARBA00023014"/>
    </source>
</evidence>
<dbReference type="InterPro" id="IPR047964">
    <property type="entry name" value="EFR1-like"/>
</dbReference>
<keyword evidence="3" id="KW-0408">Iron</keyword>
<dbReference type="RefSeq" id="WP_215625161.1">
    <property type="nucleotide sequence ID" value="NZ_CP067089.2"/>
</dbReference>
<dbReference type="NCBIfam" id="NF038196">
    <property type="entry name" value="ferrodoxin_EFR1"/>
    <property type="match status" value="1"/>
</dbReference>
<feature type="domain" description="4Fe-4S ferredoxin-type" evidence="5">
    <location>
        <begin position="180"/>
        <end position="210"/>
    </location>
</feature>
<evidence type="ECO:0000313" key="7">
    <source>
        <dbReference type="Proteomes" id="UP000595917"/>
    </source>
</evidence>
<dbReference type="InterPro" id="IPR029039">
    <property type="entry name" value="Flavoprotein-like_sf"/>
</dbReference>
<dbReference type="InterPro" id="IPR017900">
    <property type="entry name" value="4Fe4S_Fe_S_CS"/>
</dbReference>
<dbReference type="AlphaFoldDB" id="A0A7T7XK99"/>
<evidence type="ECO:0000256" key="3">
    <source>
        <dbReference type="ARBA" id="ARBA00023004"/>
    </source>
</evidence>